<reference evidence="2 3" key="1">
    <citation type="submission" date="2019-12" db="EMBL/GenBank/DDBJ databases">
        <title>Chromosome-level assembly of the Caenorhabditis remanei genome.</title>
        <authorList>
            <person name="Teterina A.A."/>
            <person name="Willis J.H."/>
            <person name="Phillips P.C."/>
        </authorList>
    </citation>
    <scope>NUCLEOTIDE SEQUENCE [LARGE SCALE GENOMIC DNA]</scope>
    <source>
        <strain evidence="2 3">PX506</strain>
        <tissue evidence="2">Whole organism</tissue>
    </source>
</reference>
<dbReference type="PROSITE" id="PS50127">
    <property type="entry name" value="UBC_2"/>
    <property type="match status" value="1"/>
</dbReference>
<sequence length="210" mass="24445">MQLPRRANMNSTEKRIHRELRNYVRDDLSDSGIVIELVNNDLMNLKAYMKGVPGTPYEGGKYELDITIDDSYPYKAPTFKFITRIWNPCVSPFDGTVCLDHVGNGVWPVTMTIFEALLIIQSWMSVYDSEHPVDMDISKQAVEHEEIFKKTAKFWATKYAGARNPYDRKLLRKLRLMVRITNNEDLAMFALSYHNWVLPTDIKNPRIVRI</sequence>
<dbReference type="AlphaFoldDB" id="A0A6A5G1C9"/>
<name>A0A6A5G1C9_CAERE</name>
<organism evidence="2 3">
    <name type="scientific">Caenorhabditis remanei</name>
    <name type="common">Caenorhabditis vulgaris</name>
    <dbReference type="NCBI Taxonomy" id="31234"/>
    <lineage>
        <taxon>Eukaryota</taxon>
        <taxon>Metazoa</taxon>
        <taxon>Ecdysozoa</taxon>
        <taxon>Nematoda</taxon>
        <taxon>Chromadorea</taxon>
        <taxon>Rhabditida</taxon>
        <taxon>Rhabditina</taxon>
        <taxon>Rhabditomorpha</taxon>
        <taxon>Rhabditoidea</taxon>
        <taxon>Rhabditidae</taxon>
        <taxon>Peloderinae</taxon>
        <taxon>Caenorhabditis</taxon>
    </lineage>
</organism>
<dbReference type="InterPro" id="IPR050113">
    <property type="entry name" value="Ub_conjugating_enzyme"/>
</dbReference>
<gene>
    <name evidence="2" type="ORF">GCK72_025223</name>
</gene>
<dbReference type="KEGG" id="crq:GCK72_025223"/>
<dbReference type="InterPro" id="IPR000608">
    <property type="entry name" value="UBC"/>
</dbReference>
<dbReference type="EMBL" id="WUAV01000006">
    <property type="protein sequence ID" value="KAF1748756.1"/>
    <property type="molecule type" value="Genomic_DNA"/>
</dbReference>
<evidence type="ECO:0000259" key="1">
    <source>
        <dbReference type="PROSITE" id="PS50127"/>
    </source>
</evidence>
<protein>
    <recommendedName>
        <fullName evidence="1">UBC core domain-containing protein</fullName>
    </recommendedName>
</protein>
<proteinExistence type="predicted"/>
<dbReference type="PANTHER" id="PTHR24067">
    <property type="entry name" value="UBIQUITIN-CONJUGATING ENZYME E2"/>
    <property type="match status" value="1"/>
</dbReference>
<dbReference type="GeneID" id="9822735"/>
<dbReference type="Proteomes" id="UP000483820">
    <property type="component" value="Chromosome X"/>
</dbReference>
<dbReference type="RefSeq" id="XP_003093391.2">
    <property type="nucleotide sequence ID" value="XM_003093343.2"/>
</dbReference>
<dbReference type="Gene3D" id="3.10.110.10">
    <property type="entry name" value="Ubiquitin Conjugating Enzyme"/>
    <property type="match status" value="1"/>
</dbReference>
<dbReference type="SMART" id="SM00212">
    <property type="entry name" value="UBCc"/>
    <property type="match status" value="1"/>
</dbReference>
<comment type="caution">
    <text evidence="2">The sequence shown here is derived from an EMBL/GenBank/DDBJ whole genome shotgun (WGS) entry which is preliminary data.</text>
</comment>
<dbReference type="GO" id="GO:0032446">
    <property type="term" value="P:protein modification by small protein conjugation"/>
    <property type="evidence" value="ECO:0007669"/>
    <property type="project" value="UniProtKB-ARBA"/>
</dbReference>
<evidence type="ECO:0000313" key="3">
    <source>
        <dbReference type="Proteomes" id="UP000483820"/>
    </source>
</evidence>
<dbReference type="CTD" id="9822735"/>
<feature type="domain" description="UBC core" evidence="1">
    <location>
        <begin position="11"/>
        <end position="161"/>
    </location>
</feature>
<dbReference type="InterPro" id="IPR016135">
    <property type="entry name" value="UBQ-conjugating_enzyme/RWD"/>
</dbReference>
<dbReference type="SUPFAM" id="SSF54495">
    <property type="entry name" value="UBC-like"/>
    <property type="match status" value="1"/>
</dbReference>
<accession>A0A6A5G1C9</accession>
<evidence type="ECO:0000313" key="2">
    <source>
        <dbReference type="EMBL" id="KAF1748756.1"/>
    </source>
</evidence>
<dbReference type="Pfam" id="PF00179">
    <property type="entry name" value="UQ_con"/>
    <property type="match status" value="1"/>
</dbReference>